<dbReference type="AlphaFoldDB" id="A0A504WZE5"/>
<reference evidence="3" key="1">
    <citation type="submission" date="2019-02" db="EMBL/GenBank/DDBJ databases">
        <title>FDA dAtabase for Regulatory Grade micrObial Sequences (FDA-ARGOS): Supporting development and validation of Infectious Disease Dx tests.</title>
        <authorList>
            <person name="Duncan R."/>
            <person name="Fisher C."/>
            <person name="Tallon L."/>
            <person name="Sadzewicz L."/>
            <person name="Sengamalay N."/>
            <person name="Ott S."/>
            <person name="Godinez A."/>
            <person name="Nagaraj S."/>
            <person name="Vavikolanu K."/>
            <person name="Nadendla S."/>
            <person name="Aluvathingal J."/>
            <person name="Sichtig H."/>
        </authorList>
    </citation>
    <scope>NUCLEOTIDE SEQUENCE [LARGE SCALE GENOMIC DNA]</scope>
    <source>
        <strain evidence="3">FDAARGOS_361</strain>
    </source>
</reference>
<dbReference type="Proteomes" id="UP000318447">
    <property type="component" value="Unassembled WGS sequence"/>
</dbReference>
<evidence type="ECO:0000313" key="2">
    <source>
        <dbReference type="EMBL" id="TPP40089.1"/>
    </source>
</evidence>
<name>A0A504WZE5_LEIDO</name>
<gene>
    <name evidence="2" type="ORF">CGC21_26215</name>
</gene>
<dbReference type="EMBL" id="RHLC01000004">
    <property type="protein sequence ID" value="TPP40089.1"/>
    <property type="molecule type" value="Genomic_DNA"/>
</dbReference>
<comment type="caution">
    <text evidence="2">The sequence shown here is derived from an EMBL/GenBank/DDBJ whole genome shotgun (WGS) entry which is preliminary data.</text>
</comment>
<feature type="region of interest" description="Disordered" evidence="1">
    <location>
        <begin position="1"/>
        <end position="34"/>
    </location>
</feature>
<organism evidence="2 3">
    <name type="scientific">Leishmania donovani</name>
    <dbReference type="NCBI Taxonomy" id="5661"/>
    <lineage>
        <taxon>Eukaryota</taxon>
        <taxon>Discoba</taxon>
        <taxon>Euglenozoa</taxon>
        <taxon>Kinetoplastea</taxon>
        <taxon>Metakinetoplastina</taxon>
        <taxon>Trypanosomatida</taxon>
        <taxon>Trypanosomatidae</taxon>
        <taxon>Leishmaniinae</taxon>
        <taxon>Leishmania</taxon>
    </lineage>
</organism>
<accession>A0A504WZE5</accession>
<protein>
    <submittedName>
        <fullName evidence="2">Uncharacterized protein</fullName>
    </submittedName>
</protein>
<evidence type="ECO:0000313" key="3">
    <source>
        <dbReference type="Proteomes" id="UP000318447"/>
    </source>
</evidence>
<evidence type="ECO:0000256" key="1">
    <source>
        <dbReference type="SAM" id="MobiDB-lite"/>
    </source>
</evidence>
<proteinExistence type="predicted"/>
<sequence>MSPRQLRQVAPLITQPPPPHSGGTSSKLYYDTPEESASYSAEEISLSHALLHTIGEEKRVEQVGATNWKAFPEVQLGLSSQRLLCAATPRCQPAKRCGVATGEGVAVRSSAALSRRRGRKCEPRQTRAAGRDGVAVSEKEHKFAVSSASTAVMTSSNITCRATFSPDSDADHQRCEWLQEDAAKAVSLHSSEKRLSSALSPFASAGTTSGELIPPSLVGFVAVPSAAVAATFPGNRSACSQGRGAVWRWSPQATPWQSQEQRCPRCRKVTAVYREDAQLLARS</sequence>